<comment type="similarity">
    <text evidence="4 22">Belongs to the GDA1/CD39 NTPase family.</text>
</comment>
<dbReference type="Pfam" id="PF01150">
    <property type="entry name" value="GDA1_CD39"/>
    <property type="match status" value="2"/>
</dbReference>
<evidence type="ECO:0000256" key="18">
    <source>
        <dbReference type="ARBA" id="ARBA00039598"/>
    </source>
</evidence>
<evidence type="ECO:0000313" key="25">
    <source>
        <dbReference type="Proteomes" id="UP000525205"/>
    </source>
</evidence>
<dbReference type="GO" id="GO:0004050">
    <property type="term" value="F:apyrase activity"/>
    <property type="evidence" value="ECO:0007669"/>
    <property type="project" value="UniProtKB-EC"/>
</dbReference>
<evidence type="ECO:0000313" key="24">
    <source>
        <dbReference type="EMBL" id="NXE81376.1"/>
    </source>
</evidence>
<gene>
    <name evidence="24" type="primary">Entpd8_2</name>
    <name evidence="24" type="ORF">COCCOC_R01128</name>
</gene>
<name>A0A7K8PRQ2_COCCO</name>
<dbReference type="Gene3D" id="3.30.420.150">
    <property type="entry name" value="Exopolyphosphatase. Domain 2"/>
    <property type="match status" value="1"/>
</dbReference>
<evidence type="ECO:0000256" key="16">
    <source>
        <dbReference type="ARBA" id="ARBA00023157"/>
    </source>
</evidence>
<keyword evidence="14 23" id="KW-1133">Transmembrane helix</keyword>
<dbReference type="InterPro" id="IPR000407">
    <property type="entry name" value="GDA1_CD39_NTPase"/>
</dbReference>
<dbReference type="GO" id="GO:0046872">
    <property type="term" value="F:metal ion binding"/>
    <property type="evidence" value="ECO:0007669"/>
    <property type="project" value="UniProtKB-KW"/>
</dbReference>
<dbReference type="EC" id="3.6.1.5" evidence="5"/>
<evidence type="ECO:0000256" key="22">
    <source>
        <dbReference type="RuleBase" id="RU003833"/>
    </source>
</evidence>
<evidence type="ECO:0000256" key="5">
    <source>
        <dbReference type="ARBA" id="ARBA00012148"/>
    </source>
</evidence>
<evidence type="ECO:0000256" key="10">
    <source>
        <dbReference type="ARBA" id="ARBA00022801"/>
    </source>
</evidence>
<evidence type="ECO:0000256" key="14">
    <source>
        <dbReference type="ARBA" id="ARBA00022989"/>
    </source>
</evidence>
<organism evidence="24 25">
    <name type="scientific">Cochlearius cochlearius</name>
    <name type="common">Boat-billed heron</name>
    <dbReference type="NCBI Taxonomy" id="110676"/>
    <lineage>
        <taxon>Eukaryota</taxon>
        <taxon>Metazoa</taxon>
        <taxon>Chordata</taxon>
        <taxon>Craniata</taxon>
        <taxon>Vertebrata</taxon>
        <taxon>Euteleostomi</taxon>
        <taxon>Archelosauria</taxon>
        <taxon>Archosauria</taxon>
        <taxon>Dinosauria</taxon>
        <taxon>Saurischia</taxon>
        <taxon>Theropoda</taxon>
        <taxon>Coelurosauria</taxon>
        <taxon>Aves</taxon>
        <taxon>Neognathae</taxon>
        <taxon>Neoaves</taxon>
        <taxon>Aequornithes</taxon>
        <taxon>Pelecaniformes</taxon>
        <taxon>Ardeidae</taxon>
        <taxon>Cochlearius</taxon>
    </lineage>
</organism>
<keyword evidence="13" id="KW-0460">Magnesium</keyword>
<evidence type="ECO:0000256" key="21">
    <source>
        <dbReference type="PIRSR" id="PIRSR600407-2"/>
    </source>
</evidence>
<evidence type="ECO:0000256" key="12">
    <source>
        <dbReference type="ARBA" id="ARBA00022840"/>
    </source>
</evidence>
<dbReference type="EMBL" id="VWPP01000464">
    <property type="protein sequence ID" value="NXE81376.1"/>
    <property type="molecule type" value="Genomic_DNA"/>
</dbReference>
<proteinExistence type="inferred from homology"/>
<evidence type="ECO:0000256" key="11">
    <source>
        <dbReference type="ARBA" id="ARBA00022837"/>
    </source>
</evidence>
<dbReference type="GO" id="GO:0005524">
    <property type="term" value="F:ATP binding"/>
    <property type="evidence" value="ECO:0007669"/>
    <property type="project" value="UniProtKB-KW"/>
</dbReference>
<keyword evidence="17" id="KW-0325">Glycoprotein</keyword>
<evidence type="ECO:0000256" key="3">
    <source>
        <dbReference type="ARBA" id="ARBA00004651"/>
    </source>
</evidence>
<feature type="binding site" evidence="21">
    <location>
        <begin position="164"/>
        <end position="168"/>
    </location>
    <ligand>
        <name>ATP</name>
        <dbReference type="ChEBI" id="CHEBI:30616"/>
    </ligand>
</feature>
<evidence type="ECO:0000256" key="6">
    <source>
        <dbReference type="ARBA" id="ARBA00022475"/>
    </source>
</evidence>
<feature type="active site" description="Proton acceptor" evidence="20">
    <location>
        <position position="124"/>
    </location>
</feature>
<keyword evidence="8" id="KW-0479">Metal-binding</keyword>
<dbReference type="PROSITE" id="PS01238">
    <property type="entry name" value="GDA1_CD39_NTPASE"/>
    <property type="match status" value="1"/>
</dbReference>
<evidence type="ECO:0000256" key="9">
    <source>
        <dbReference type="ARBA" id="ARBA00022741"/>
    </source>
</evidence>
<keyword evidence="15 23" id="KW-0472">Membrane</keyword>
<comment type="catalytic activity">
    <reaction evidence="19">
        <text>a ribonucleoside 5'-triphosphate + 2 H2O = a ribonucleoside 5'-phosphate + 2 phosphate + 2 H(+)</text>
        <dbReference type="Rhea" id="RHEA:36795"/>
        <dbReference type="ChEBI" id="CHEBI:15377"/>
        <dbReference type="ChEBI" id="CHEBI:15378"/>
        <dbReference type="ChEBI" id="CHEBI:43474"/>
        <dbReference type="ChEBI" id="CHEBI:58043"/>
        <dbReference type="ChEBI" id="CHEBI:61557"/>
        <dbReference type="EC" id="3.6.1.5"/>
    </reaction>
</comment>
<keyword evidence="12 21" id="KW-0067">ATP-binding</keyword>
<evidence type="ECO:0000256" key="1">
    <source>
        <dbReference type="ARBA" id="ARBA00001913"/>
    </source>
</evidence>
<sequence length="457" mass="49942">PCPLCLPQYGLVFDAGSTHTALYIYQWPADKENGTGIVSQVETCTVSGECDGTVHSSLPASWIAVLDSHSIAAIAFFTTPSLSPSLGREQSSTKAEQVFSEVSKAIGEYPVDFRGARILTGKEEGSFGWITVNYLLETLVKCSFTGQWTHPPAEVVVGALDLGGASTQITFLPETTIDDSSTRALLRLYGTNYSIYTHSYLCYGQKQALKMLMSSLHQGSPSSQQISHPCYPKGYQETVTTADLYDSPCVHAPSTPSPAQVLRVTGTGNPAACSTAIQKLFNFSCGANETCGFNGVYQPPVRGQFFAFSGLYHNLHFLNLTGGQSLSSVNATIGQFCNSSWQKVQKDFPTMNRTYLRDACAGSSYTLTLLLQGYKFNHTTWPNIHFVRQVTNVDVGWTLGYMLNLTNMIPSEIPPRVIGLQRSNWIAATVLLAIMLILIFCLLTVPCCQKNSDYERL</sequence>
<dbReference type="GO" id="GO:0017111">
    <property type="term" value="F:ribonucleoside triphosphate phosphatase activity"/>
    <property type="evidence" value="ECO:0007669"/>
    <property type="project" value="TreeGrafter"/>
</dbReference>
<comment type="subcellular location">
    <subcellularLocation>
        <location evidence="3">Cell membrane</location>
        <topology evidence="3">Multi-pass membrane protein</topology>
    </subcellularLocation>
</comment>
<dbReference type="GO" id="GO:0005886">
    <property type="term" value="C:plasma membrane"/>
    <property type="evidence" value="ECO:0007669"/>
    <property type="project" value="UniProtKB-SubCell"/>
</dbReference>
<evidence type="ECO:0000256" key="17">
    <source>
        <dbReference type="ARBA" id="ARBA00023180"/>
    </source>
</evidence>
<protein>
    <recommendedName>
        <fullName evidence="18">Ectonucleoside triphosphate diphosphohydrolase 8</fullName>
        <ecNumber evidence="5">3.6.1.5</ecNumber>
    </recommendedName>
</protein>
<dbReference type="Proteomes" id="UP000525205">
    <property type="component" value="Unassembled WGS sequence"/>
</dbReference>
<keyword evidence="6" id="KW-1003">Cell membrane</keyword>
<evidence type="ECO:0000256" key="2">
    <source>
        <dbReference type="ARBA" id="ARBA00001946"/>
    </source>
</evidence>
<evidence type="ECO:0000256" key="4">
    <source>
        <dbReference type="ARBA" id="ARBA00009283"/>
    </source>
</evidence>
<keyword evidence="11" id="KW-0106">Calcium</keyword>
<keyword evidence="9 21" id="KW-0547">Nucleotide-binding</keyword>
<feature type="non-terminal residue" evidence="24">
    <location>
        <position position="457"/>
    </location>
</feature>
<reference evidence="24 25" key="1">
    <citation type="submission" date="2019-09" db="EMBL/GenBank/DDBJ databases">
        <title>Bird 10,000 Genomes (B10K) Project - Family phase.</title>
        <authorList>
            <person name="Zhang G."/>
        </authorList>
    </citation>
    <scope>NUCLEOTIDE SEQUENCE [LARGE SCALE GENOMIC DNA]</scope>
    <source>
        <strain evidence="24">B10K-CU-031-03</strain>
        <tissue evidence="24">Muscle</tissue>
    </source>
</reference>
<dbReference type="GO" id="GO:0045134">
    <property type="term" value="F:UDP phosphatase activity"/>
    <property type="evidence" value="ECO:0007669"/>
    <property type="project" value="TreeGrafter"/>
</dbReference>
<dbReference type="PANTHER" id="PTHR11782:SF31">
    <property type="entry name" value="ECTONUCLEOSIDE TRIPHOSPHATE DIPHOSPHOHYDROLASE 8"/>
    <property type="match status" value="1"/>
</dbReference>
<feature type="transmembrane region" description="Helical" evidence="23">
    <location>
        <begin position="425"/>
        <end position="448"/>
    </location>
</feature>
<evidence type="ECO:0000256" key="20">
    <source>
        <dbReference type="PIRSR" id="PIRSR600407-1"/>
    </source>
</evidence>
<comment type="cofactor">
    <cofactor evidence="2">
        <name>Mg(2+)</name>
        <dbReference type="ChEBI" id="CHEBI:18420"/>
    </cofactor>
</comment>
<evidence type="ECO:0000256" key="7">
    <source>
        <dbReference type="ARBA" id="ARBA00022692"/>
    </source>
</evidence>
<dbReference type="AlphaFoldDB" id="A0A7K8PRQ2"/>
<comment type="cofactor">
    <cofactor evidence="1">
        <name>Ca(2+)</name>
        <dbReference type="ChEBI" id="CHEBI:29108"/>
    </cofactor>
</comment>
<dbReference type="PANTHER" id="PTHR11782">
    <property type="entry name" value="ADENOSINE/GUANOSINE DIPHOSPHATASE"/>
    <property type="match status" value="1"/>
</dbReference>
<keyword evidence="7 23" id="KW-0812">Transmembrane</keyword>
<keyword evidence="25" id="KW-1185">Reference proteome</keyword>
<dbReference type="GO" id="GO:0004382">
    <property type="term" value="F:GDP phosphatase activity"/>
    <property type="evidence" value="ECO:0007669"/>
    <property type="project" value="TreeGrafter"/>
</dbReference>
<evidence type="ECO:0000256" key="19">
    <source>
        <dbReference type="ARBA" id="ARBA00049175"/>
    </source>
</evidence>
<keyword evidence="16" id="KW-1015">Disulfide bond</keyword>
<accession>A0A7K8PRQ2</accession>
<feature type="non-terminal residue" evidence="24">
    <location>
        <position position="1"/>
    </location>
</feature>
<evidence type="ECO:0000256" key="13">
    <source>
        <dbReference type="ARBA" id="ARBA00022842"/>
    </source>
</evidence>
<keyword evidence="10 22" id="KW-0378">Hydrolase</keyword>
<evidence type="ECO:0000256" key="8">
    <source>
        <dbReference type="ARBA" id="ARBA00022723"/>
    </source>
</evidence>
<dbReference type="GO" id="GO:0009134">
    <property type="term" value="P:nucleoside diphosphate catabolic process"/>
    <property type="evidence" value="ECO:0007669"/>
    <property type="project" value="TreeGrafter"/>
</dbReference>
<dbReference type="Gene3D" id="3.30.420.40">
    <property type="match status" value="1"/>
</dbReference>
<evidence type="ECO:0000256" key="23">
    <source>
        <dbReference type="SAM" id="Phobius"/>
    </source>
</evidence>
<evidence type="ECO:0000256" key="15">
    <source>
        <dbReference type="ARBA" id="ARBA00023136"/>
    </source>
</evidence>
<comment type="caution">
    <text evidence="24">The sequence shown here is derived from an EMBL/GenBank/DDBJ whole genome shotgun (WGS) entry which is preliminary data.</text>
</comment>